<comment type="caution">
    <text evidence="8">The sequence shown here is derived from an EMBL/GenBank/DDBJ whole genome shotgun (WGS) entry which is preliminary data.</text>
</comment>
<evidence type="ECO:0000256" key="6">
    <source>
        <dbReference type="ARBA" id="ARBA00023136"/>
    </source>
</evidence>
<keyword evidence="9" id="KW-1185">Reference proteome</keyword>
<evidence type="ECO:0000256" key="1">
    <source>
        <dbReference type="ARBA" id="ARBA00004141"/>
    </source>
</evidence>
<feature type="transmembrane region" description="Helical" evidence="7">
    <location>
        <begin position="324"/>
        <end position="346"/>
    </location>
</feature>
<feature type="transmembrane region" description="Helical" evidence="7">
    <location>
        <begin position="352"/>
        <end position="371"/>
    </location>
</feature>
<organism evidence="8 9">
    <name type="scientific">Paracoccus broussonetiae</name>
    <dbReference type="NCBI Taxonomy" id="3075834"/>
    <lineage>
        <taxon>Bacteria</taxon>
        <taxon>Pseudomonadati</taxon>
        <taxon>Pseudomonadota</taxon>
        <taxon>Alphaproteobacteria</taxon>
        <taxon>Rhodobacterales</taxon>
        <taxon>Paracoccaceae</taxon>
        <taxon>Paracoccus</taxon>
    </lineage>
</organism>
<keyword evidence="3" id="KW-0813">Transport</keyword>
<evidence type="ECO:0000256" key="7">
    <source>
        <dbReference type="SAM" id="Phobius"/>
    </source>
</evidence>
<evidence type="ECO:0000256" key="5">
    <source>
        <dbReference type="ARBA" id="ARBA00022989"/>
    </source>
</evidence>
<gene>
    <name evidence="8" type="ORF">RM190_11190</name>
</gene>
<dbReference type="PANTHER" id="PTHR42810:SF2">
    <property type="entry name" value="PURINE PERMEASE C1399.01C-RELATED"/>
    <property type="match status" value="1"/>
</dbReference>
<feature type="transmembrane region" description="Helical" evidence="7">
    <location>
        <begin position="175"/>
        <end position="193"/>
    </location>
</feature>
<comment type="subcellular location">
    <subcellularLocation>
        <location evidence="1">Membrane</location>
        <topology evidence="1">Multi-pass membrane protein</topology>
    </subcellularLocation>
</comment>
<comment type="similarity">
    <text evidence="2">Belongs to the nucleobase:cation symporter-2 (NCS2) (TC 2.A.40) family.</text>
</comment>
<feature type="transmembrane region" description="Helical" evidence="7">
    <location>
        <begin position="414"/>
        <end position="433"/>
    </location>
</feature>
<feature type="transmembrane region" description="Helical" evidence="7">
    <location>
        <begin position="141"/>
        <end position="163"/>
    </location>
</feature>
<feature type="transmembrane region" description="Helical" evidence="7">
    <location>
        <begin position="47"/>
        <end position="70"/>
    </location>
</feature>
<accession>A0ABU3EE03</accession>
<feature type="transmembrane region" description="Helical" evidence="7">
    <location>
        <begin position="108"/>
        <end position="129"/>
    </location>
</feature>
<proteinExistence type="inferred from homology"/>
<name>A0ABU3EE03_9RHOB</name>
<dbReference type="EMBL" id="JAVRQI010000007">
    <property type="protein sequence ID" value="MDT1062429.1"/>
    <property type="molecule type" value="Genomic_DNA"/>
</dbReference>
<evidence type="ECO:0000256" key="2">
    <source>
        <dbReference type="ARBA" id="ARBA00008821"/>
    </source>
</evidence>
<reference evidence="9" key="1">
    <citation type="submission" date="2023-07" db="EMBL/GenBank/DDBJ databases">
        <title>Characterization of two Paracoccaceae strains isolated from Phycosphere and proposal of Xinfangfangia lacusdiani sp. nov.</title>
        <authorList>
            <person name="Deng Y."/>
            <person name="Zhang Y.Q."/>
        </authorList>
    </citation>
    <scope>NUCLEOTIDE SEQUENCE [LARGE SCALE GENOMIC DNA]</scope>
    <source>
        <strain evidence="9">CPCC 101403</strain>
    </source>
</reference>
<feature type="transmembrane region" description="Helical" evidence="7">
    <location>
        <begin position="241"/>
        <end position="264"/>
    </location>
</feature>
<dbReference type="InterPro" id="IPR006043">
    <property type="entry name" value="NCS2"/>
</dbReference>
<dbReference type="Pfam" id="PF00860">
    <property type="entry name" value="Xan_ur_permease"/>
    <property type="match status" value="1"/>
</dbReference>
<dbReference type="RefSeq" id="WP_311759526.1">
    <property type="nucleotide sequence ID" value="NZ_JAVRQI010000007.1"/>
</dbReference>
<dbReference type="PANTHER" id="PTHR42810">
    <property type="entry name" value="PURINE PERMEASE C1399.01C-RELATED"/>
    <property type="match status" value="1"/>
</dbReference>
<evidence type="ECO:0000313" key="9">
    <source>
        <dbReference type="Proteomes" id="UP001251085"/>
    </source>
</evidence>
<dbReference type="Proteomes" id="UP001251085">
    <property type="component" value="Unassembled WGS sequence"/>
</dbReference>
<sequence>MTAASKIYASQDTSTDVGSVEEFIPLPKRIVLGAQQALVSNAWLDPIFIASVAGFSAGLATNLVSATFLAAGLVTLVQSTRLVRLPIVQGPSSAFSPLAIGYYKAGSIAAAGFGLFIGAAIIFLAAITGQFAKIRAVLSKSVSGAIITLVGISLTGFAFMEFFGGPGSPHFGTGYSLLIAAITMGTVVLCSGLGGRMRTFGFLFGLIVGNVAAAMAGLLNYSSVGTAPWLALPKLLPYGAWSFDPGITITMIIVFFVAVVEAVGMYEATAILARTELDEKRINMGIAGEAGGSMLSALLGAFGTTAYAQNLGVVKLTGIASRHVVRVTGIIFIVLAFIPKFGAILVTTPAPVIGGLFIPAAATVIMAGIQMAGIERRGPAQNLVAPLGIMAGLGVPPLADALSPSLYPLLAEMVHHPIVVGSVVAILAELVLVRLPEALRKGDAGSAKATAGVPSDHLGG</sequence>
<evidence type="ECO:0000256" key="4">
    <source>
        <dbReference type="ARBA" id="ARBA00022692"/>
    </source>
</evidence>
<protein>
    <submittedName>
        <fullName evidence="8">Solute carrier family 23 protein</fullName>
    </submittedName>
</protein>
<feature type="transmembrane region" description="Helical" evidence="7">
    <location>
        <begin position="200"/>
        <end position="221"/>
    </location>
</feature>
<dbReference type="NCBIfam" id="NF037981">
    <property type="entry name" value="NCS2_1"/>
    <property type="match status" value="1"/>
</dbReference>
<keyword evidence="6 7" id="KW-0472">Membrane</keyword>
<evidence type="ECO:0000313" key="8">
    <source>
        <dbReference type="EMBL" id="MDT1062429.1"/>
    </source>
</evidence>
<keyword evidence="4 7" id="KW-0812">Transmembrane</keyword>
<keyword evidence="5 7" id="KW-1133">Transmembrane helix</keyword>
<evidence type="ECO:0000256" key="3">
    <source>
        <dbReference type="ARBA" id="ARBA00022448"/>
    </source>
</evidence>